<dbReference type="InterPro" id="IPR023352">
    <property type="entry name" value="MAPEG-like_dom_sf"/>
</dbReference>
<reference evidence="6" key="1">
    <citation type="submission" date="2023-10" db="EMBL/GenBank/DDBJ databases">
        <authorList>
            <person name="Hackl T."/>
        </authorList>
    </citation>
    <scope>NUCLEOTIDE SEQUENCE</scope>
</reference>
<feature type="transmembrane region" description="Helical" evidence="5">
    <location>
        <begin position="12"/>
        <end position="31"/>
    </location>
</feature>
<dbReference type="GO" id="GO:0016020">
    <property type="term" value="C:membrane"/>
    <property type="evidence" value="ECO:0007669"/>
    <property type="project" value="UniProtKB-SubCell"/>
</dbReference>
<dbReference type="InterPro" id="IPR050997">
    <property type="entry name" value="MAPEG"/>
</dbReference>
<sequence length="149" mass="15955">MSVVLELPREYGYVLAVAASSLFINTYHFLLTAKARGASGITYPTPYASQEQADKNPKAYAFNVAQRAHSNYTENQAPFLTALLIAGLRFPTPSAWLGGVWVAARVWYAAGYTSMGPPGRVGGFVTSAAIDFALKVMAVVTGYKLAQGL</sequence>
<dbReference type="Proteomes" id="UP001295740">
    <property type="component" value="Unassembled WGS sequence"/>
</dbReference>
<name>A0AAI8YK99_9PEZI</name>
<evidence type="ECO:0000313" key="6">
    <source>
        <dbReference type="EMBL" id="CAJ2507981.1"/>
    </source>
</evidence>
<proteinExistence type="predicted"/>
<dbReference type="GO" id="GO:0004364">
    <property type="term" value="F:glutathione transferase activity"/>
    <property type="evidence" value="ECO:0007669"/>
    <property type="project" value="TreeGrafter"/>
</dbReference>
<dbReference type="PANTHER" id="PTHR10250">
    <property type="entry name" value="MICROSOMAL GLUTATHIONE S-TRANSFERASE"/>
    <property type="match status" value="1"/>
</dbReference>
<keyword evidence="3 5" id="KW-1133">Transmembrane helix</keyword>
<dbReference type="Gene3D" id="1.20.120.550">
    <property type="entry name" value="Membrane associated eicosanoid/glutathione metabolism-like domain"/>
    <property type="match status" value="1"/>
</dbReference>
<keyword evidence="4 5" id="KW-0472">Membrane</keyword>
<dbReference type="Pfam" id="PF01124">
    <property type="entry name" value="MAPEG"/>
    <property type="match status" value="1"/>
</dbReference>
<comment type="subcellular location">
    <subcellularLocation>
        <location evidence="1">Membrane</location>
        <topology evidence="1">Multi-pass membrane protein</topology>
    </subcellularLocation>
</comment>
<dbReference type="GO" id="GO:0005783">
    <property type="term" value="C:endoplasmic reticulum"/>
    <property type="evidence" value="ECO:0007669"/>
    <property type="project" value="TreeGrafter"/>
</dbReference>
<dbReference type="SUPFAM" id="SSF161084">
    <property type="entry name" value="MAPEG domain-like"/>
    <property type="match status" value="1"/>
</dbReference>
<dbReference type="AlphaFoldDB" id="A0AAI8YK99"/>
<evidence type="ECO:0000313" key="7">
    <source>
        <dbReference type="Proteomes" id="UP001295740"/>
    </source>
</evidence>
<accession>A0AAI8YK99</accession>
<dbReference type="InterPro" id="IPR001129">
    <property type="entry name" value="Membr-assoc_MAPEG"/>
</dbReference>
<evidence type="ECO:0000256" key="4">
    <source>
        <dbReference type="ARBA" id="ARBA00023136"/>
    </source>
</evidence>
<evidence type="ECO:0000256" key="1">
    <source>
        <dbReference type="ARBA" id="ARBA00004141"/>
    </source>
</evidence>
<keyword evidence="7" id="KW-1185">Reference proteome</keyword>
<organism evidence="6 7">
    <name type="scientific">Anthostomella pinea</name>
    <dbReference type="NCBI Taxonomy" id="933095"/>
    <lineage>
        <taxon>Eukaryota</taxon>
        <taxon>Fungi</taxon>
        <taxon>Dikarya</taxon>
        <taxon>Ascomycota</taxon>
        <taxon>Pezizomycotina</taxon>
        <taxon>Sordariomycetes</taxon>
        <taxon>Xylariomycetidae</taxon>
        <taxon>Xylariales</taxon>
        <taxon>Xylariaceae</taxon>
        <taxon>Anthostomella</taxon>
    </lineage>
</organism>
<protein>
    <submittedName>
        <fullName evidence="6">Uu.00g091670.m01.CDS01</fullName>
    </submittedName>
</protein>
<dbReference type="GO" id="GO:0004602">
    <property type="term" value="F:glutathione peroxidase activity"/>
    <property type="evidence" value="ECO:0007669"/>
    <property type="project" value="TreeGrafter"/>
</dbReference>
<dbReference type="GO" id="GO:0005635">
    <property type="term" value="C:nuclear envelope"/>
    <property type="evidence" value="ECO:0007669"/>
    <property type="project" value="TreeGrafter"/>
</dbReference>
<evidence type="ECO:0000256" key="5">
    <source>
        <dbReference type="SAM" id="Phobius"/>
    </source>
</evidence>
<evidence type="ECO:0000256" key="2">
    <source>
        <dbReference type="ARBA" id="ARBA00022692"/>
    </source>
</evidence>
<comment type="caution">
    <text evidence="6">The sequence shown here is derived from an EMBL/GenBank/DDBJ whole genome shotgun (WGS) entry which is preliminary data.</text>
</comment>
<gene>
    <name evidence="6" type="ORF">KHLLAP_LOCUS8449</name>
</gene>
<dbReference type="PANTHER" id="PTHR10250:SF26">
    <property type="entry name" value="GLUTATHIONE S-TRANSFERASE 3, MITOCHONDRIAL"/>
    <property type="match status" value="1"/>
</dbReference>
<keyword evidence="2 5" id="KW-0812">Transmembrane</keyword>
<dbReference type="EMBL" id="CAUWAG010000010">
    <property type="protein sequence ID" value="CAJ2507981.1"/>
    <property type="molecule type" value="Genomic_DNA"/>
</dbReference>
<evidence type="ECO:0000256" key="3">
    <source>
        <dbReference type="ARBA" id="ARBA00022989"/>
    </source>
</evidence>